<feature type="coiled-coil region" evidence="1">
    <location>
        <begin position="236"/>
        <end position="270"/>
    </location>
</feature>
<evidence type="ECO:0000256" key="1">
    <source>
        <dbReference type="SAM" id="Coils"/>
    </source>
</evidence>
<dbReference type="AlphaFoldDB" id="A0A9P1KFT5"/>
<keyword evidence="3" id="KW-1185">Reference proteome</keyword>
<feature type="coiled-coil region" evidence="1">
    <location>
        <begin position="122"/>
        <end position="202"/>
    </location>
</feature>
<keyword evidence="1" id="KW-0175">Coiled coil</keyword>
<dbReference type="EMBL" id="FO818640">
    <property type="protein sequence ID" value="CDM96021.1"/>
    <property type="molecule type" value="Genomic_DNA"/>
</dbReference>
<sequence>MEEQIAALIKIAQRLPDQDVLDYDHIELPFKLVQIALELWGNLYPPEVLENLANSDPDTMDAWAIALSQTLSQQLSLLDTWKPHFSTLNIPPKLTEKLENNSHKLAEISGETSELLAAANQLFSQENKLKEAAAELARLNSLATQLKHIETELQNTDLDQLRQDIEKRSQTLQPQYQELETLQQQQDQLAAQQTRLAAEIQRLRGCQNQREIETAEIATELITLTQTERDKLKPILSDTLAELQQEKAELDRLQSELKKAIADCSQYQKQAVTIRDDLSHHYDRDRQLCQYLPVNHREIDPILAQIKTQLEDLDRQLATLQKHHAEKHQKLTLNFSS</sequence>
<dbReference type="Proteomes" id="UP000032946">
    <property type="component" value="Chromosome"/>
</dbReference>
<feature type="coiled-coil region" evidence="1">
    <location>
        <begin position="303"/>
        <end position="330"/>
    </location>
</feature>
<gene>
    <name evidence="2" type="ORF">ARTHRO_40427</name>
</gene>
<reference evidence="2 3" key="1">
    <citation type="submission" date="2014-02" db="EMBL/GenBank/DDBJ databases">
        <authorList>
            <person name="Genoscope - CEA"/>
        </authorList>
    </citation>
    <scope>NUCLEOTIDE SEQUENCE [LARGE SCALE GENOMIC DNA]</scope>
    <source>
        <strain evidence="2 3">PCC 8005</strain>
    </source>
</reference>
<name>A0A9P1KFT5_9CYAN</name>
<evidence type="ECO:0000313" key="2">
    <source>
        <dbReference type="EMBL" id="CDM96021.1"/>
    </source>
</evidence>
<protein>
    <submittedName>
        <fullName evidence="2">Uncharacterized protein</fullName>
    </submittedName>
</protein>
<accession>A0A9P1KFT5</accession>
<dbReference type="RefSeq" id="WP_008053657.1">
    <property type="nucleotide sequence ID" value="NZ_FO818640.1"/>
</dbReference>
<organism evidence="2 3">
    <name type="scientific">Limnospira indica PCC 8005</name>
    <dbReference type="NCBI Taxonomy" id="376219"/>
    <lineage>
        <taxon>Bacteria</taxon>
        <taxon>Bacillati</taxon>
        <taxon>Cyanobacteriota</taxon>
        <taxon>Cyanophyceae</taxon>
        <taxon>Oscillatoriophycideae</taxon>
        <taxon>Oscillatoriales</taxon>
        <taxon>Sirenicapillariaceae</taxon>
        <taxon>Limnospira</taxon>
    </lineage>
</organism>
<proteinExistence type="predicted"/>
<evidence type="ECO:0000313" key="3">
    <source>
        <dbReference type="Proteomes" id="UP000032946"/>
    </source>
</evidence>